<dbReference type="PROSITE" id="PS00022">
    <property type="entry name" value="EGF_1"/>
    <property type="match status" value="2"/>
</dbReference>
<dbReference type="PANTHER" id="PTHR47324:SF1">
    <property type="entry name" value="EGF-LIKE DOMAIN-CONTAINING PROTEIN-RELATED"/>
    <property type="match status" value="1"/>
</dbReference>
<evidence type="ECO:0000259" key="3">
    <source>
        <dbReference type="PROSITE" id="PS50041"/>
    </source>
</evidence>
<gene>
    <name evidence="5" type="ORF">PENTCL1PPCAC_13424</name>
</gene>
<dbReference type="EMBL" id="BTSX01000003">
    <property type="protein sequence ID" value="GMS91250.1"/>
    <property type="molecule type" value="Genomic_DNA"/>
</dbReference>
<protein>
    <recommendedName>
        <fullName evidence="7">C-type lectin</fullName>
    </recommendedName>
</protein>
<dbReference type="SUPFAM" id="SSF53300">
    <property type="entry name" value="vWA-like"/>
    <property type="match status" value="1"/>
</dbReference>
<dbReference type="SMART" id="SM00181">
    <property type="entry name" value="EGF"/>
    <property type="match status" value="2"/>
</dbReference>
<organism evidence="5 6">
    <name type="scientific">Pristionchus entomophagus</name>
    <dbReference type="NCBI Taxonomy" id="358040"/>
    <lineage>
        <taxon>Eukaryota</taxon>
        <taxon>Metazoa</taxon>
        <taxon>Ecdysozoa</taxon>
        <taxon>Nematoda</taxon>
        <taxon>Chromadorea</taxon>
        <taxon>Rhabditida</taxon>
        <taxon>Rhabditina</taxon>
        <taxon>Diplogasteromorpha</taxon>
        <taxon>Diplogasteroidea</taxon>
        <taxon>Neodiplogasteridae</taxon>
        <taxon>Pristionchus</taxon>
    </lineage>
</organism>
<reference evidence="5" key="1">
    <citation type="submission" date="2023-10" db="EMBL/GenBank/DDBJ databases">
        <title>Genome assembly of Pristionchus species.</title>
        <authorList>
            <person name="Yoshida K."/>
            <person name="Sommer R.J."/>
        </authorList>
    </citation>
    <scope>NUCLEOTIDE SEQUENCE</scope>
    <source>
        <strain evidence="5">RS0144</strain>
    </source>
</reference>
<dbReference type="Gene3D" id="3.10.100.10">
    <property type="entry name" value="Mannose-Binding Protein A, subunit A"/>
    <property type="match status" value="1"/>
</dbReference>
<keyword evidence="1" id="KW-0245">EGF-like domain</keyword>
<dbReference type="InterPro" id="IPR000742">
    <property type="entry name" value="EGF"/>
</dbReference>
<dbReference type="Pfam" id="PF24415">
    <property type="entry name" value="Ig_Irg-7"/>
    <property type="match status" value="2"/>
</dbReference>
<evidence type="ECO:0000313" key="6">
    <source>
        <dbReference type="Proteomes" id="UP001432027"/>
    </source>
</evidence>
<dbReference type="InterPro" id="IPR001304">
    <property type="entry name" value="C-type_lectin-like"/>
</dbReference>
<feature type="domain" description="VWFA" evidence="4">
    <location>
        <begin position="1465"/>
        <end position="1652"/>
    </location>
</feature>
<dbReference type="SMART" id="SM00604">
    <property type="entry name" value="MD"/>
    <property type="match status" value="1"/>
</dbReference>
<sequence length="1663" mass="185618">MIHPQWQSLTDLQLTQASTIYVITDALADDYDTGLEGLLQFNSYWRATINFLYIEPTAASQCISDVSDPGFRAFDDVANRFGGMAWHVDDRNKVYDVLYGHMNSIIYKSQLMLTLDREECGNGLGKVIQLEKSTDNLVFVAKGRDFTLEIIAPDGQTLQRQVVVDQGLFTIQKTSDPIAGAYLIRTHTKAPTASCSVRAYQASYQSYSKDSPTEAFWAITTDVDSDAWLYQPLAGIDNHPVFHIENYGDSEDYDHAFAFLNMYAVREGVEKEVYASNGLFRGGCTFHFYFPSFRCRPNENLHYEFNLRTEEGFYIQRAGVMTCFNSFPTPATPGDCQNGGVMANETCLCQPHYEGAHCENLICDNGGTAFFGVCQCAPGWTGPFCMFAECAESGPEPNYGFHVDMAFIVEVTKVGVTQIQQLMTTLPEIIRDINSQHPDWIDRLVLIGYNSEDVIGMIDTPIDNTKKFFDTLNKWGNSNPTDDGCQVKIWPAIYRLLNSRKDGNQQRVLPDRSIVNIFEASLPNNEDDPYMAISTSEELLERKTITNVFQYMDQTTGKWRCVGMEDDFVYLEQAARRGDGKMYTLGNGDLGRAVRMIPTLFSSSIVYKYHSEDCTMGHNIFFPVDAYTQTVSAVIEGNKAVVHLNRYDGTPFTADGRIDILNDDRNQVVEFRNPCDADWDSISQYCMYFNSALVKNQITGNSMCQAMNAFMADDLSKEKNDWLKNAMAGQKAWLGLKYSLGTWYFQHDNEAQIAVPANINYWVDSKIPDGSTGECAYFYQGQWYAADCSEKHLVVCQKHMFDSTNEPSDLGDDDLSPGKYYLFVQTDLEGEWKGCDVEVRVQSDLNIEFGFVDGLRKDTPHPVANIDSDQNRVVASLAIGKGETQTSILQHLQLRSDDDSSLLLEAATFSYRFGCGYDYVSQPLSCAETNGEDFSVVMIGEDDTGNTFQRYSTSLCFKWYVCANGGVYSNGQCLCPDYFTGDDCRTPMCQNGGIPATTGRKCHCTNGFGGEACQFVQCDADSGASFSNDGKALILMVEKSENTADAIQTIANSWDAIQRNAWDHRQEWFDKWMLMSFTVDGQIEDLALYYEADDVGPHLNQLAKDAKGVPGACQGQIWSALDHLFANDLSKYLAGAEVLLISAAAPLDADLASIHATMERFDTHNPIIDFIHIETPQCQVDDWAKDLGNFANFLSTTNGMIFRVEASDVGESLENFLPTRYAPQRLSYSDPLNCQNNEMYIQIDTGMGEVYISVSGHGATVQVEDPLQQVKQVDQWWDSDYQKMWRLSPHGVPGIYKVTINSQNRACFPYVYGNGGAQVFFGFIQDYNYIDTPKPYPVFGVANFPVFYLLDTKTGNSSETETLYMAHMDRQTIGGTYEVPYDSDIDHREGCSYNYVGKAFSCMNENDVITMSASGVDASNQPFTRQSTAYCKKEGYDTTKAPKTTGTPQTVPTTTALTPATLNFDILFIIDETEEEGFIKNTAESFIEKTMSIYTPTQRFARVGLITMPQKENKSMPVAFLSSVDSIEALDEDLTSLEDFNLAGNGEYLRQALSFANDPNKYKSEQHGYRTGIANHLIVILTAKNKFNDIEGAIGEVQKIAAGQSYGVIAVGYGNQGDWSQLNTLAGVDCVSIAPDAATLLDKSTTFIQEKIWNAAFNGGQYC</sequence>
<comment type="caution">
    <text evidence="5">The sequence shown here is derived from an EMBL/GenBank/DDBJ whole genome shotgun (WGS) entry which is preliminary data.</text>
</comment>
<feature type="non-terminal residue" evidence="5">
    <location>
        <position position="1663"/>
    </location>
</feature>
<dbReference type="InterPro" id="IPR036465">
    <property type="entry name" value="vWFA_dom_sf"/>
</dbReference>
<dbReference type="SUPFAM" id="SSF56436">
    <property type="entry name" value="C-type lectin-like"/>
    <property type="match status" value="1"/>
</dbReference>
<dbReference type="Pfam" id="PF00092">
    <property type="entry name" value="VWA"/>
    <property type="match status" value="1"/>
</dbReference>
<keyword evidence="6" id="KW-1185">Reference proteome</keyword>
<feature type="domain" description="C-type lectin" evidence="3">
    <location>
        <begin position="682"/>
        <end position="797"/>
    </location>
</feature>
<feature type="domain" description="EGF-like" evidence="2">
    <location>
        <begin position="980"/>
        <end position="1014"/>
    </location>
</feature>
<keyword evidence="1" id="KW-1015">Disulfide bond</keyword>
<evidence type="ECO:0008006" key="7">
    <source>
        <dbReference type="Google" id="ProtNLM"/>
    </source>
</evidence>
<dbReference type="InterPro" id="IPR016187">
    <property type="entry name" value="CTDL_fold"/>
</dbReference>
<dbReference type="InterPro" id="IPR053295">
    <property type="entry name" value="Innate_immunity_reg"/>
</dbReference>
<accession>A0AAV5T6T6</accession>
<evidence type="ECO:0000259" key="2">
    <source>
        <dbReference type="PROSITE" id="PS50026"/>
    </source>
</evidence>
<dbReference type="PROSITE" id="PS50041">
    <property type="entry name" value="C_TYPE_LECTIN_2"/>
    <property type="match status" value="1"/>
</dbReference>
<dbReference type="PROSITE" id="PS50234">
    <property type="entry name" value="VWFA"/>
    <property type="match status" value="1"/>
</dbReference>
<dbReference type="InterPro" id="IPR002035">
    <property type="entry name" value="VWF_A"/>
</dbReference>
<dbReference type="Gene3D" id="2.10.25.10">
    <property type="entry name" value="Laminin"/>
    <property type="match status" value="2"/>
</dbReference>
<comment type="caution">
    <text evidence="1">Lacks conserved residue(s) required for the propagation of feature annotation.</text>
</comment>
<proteinExistence type="predicted"/>
<name>A0AAV5T6T6_9BILA</name>
<feature type="disulfide bond" evidence="1">
    <location>
        <begin position="1004"/>
        <end position="1013"/>
    </location>
</feature>
<dbReference type="PROSITE" id="PS50026">
    <property type="entry name" value="EGF_3"/>
    <property type="match status" value="1"/>
</dbReference>
<dbReference type="PROSITE" id="PS01186">
    <property type="entry name" value="EGF_2"/>
    <property type="match status" value="2"/>
</dbReference>
<dbReference type="PANTHER" id="PTHR47324">
    <property type="entry name" value="PROTEIN IRG-7-RELATED"/>
    <property type="match status" value="1"/>
</dbReference>
<evidence type="ECO:0000256" key="1">
    <source>
        <dbReference type="PROSITE-ProRule" id="PRU00076"/>
    </source>
</evidence>
<dbReference type="CDD" id="cd00037">
    <property type="entry name" value="CLECT"/>
    <property type="match status" value="1"/>
</dbReference>
<evidence type="ECO:0000313" key="5">
    <source>
        <dbReference type="EMBL" id="GMS91250.1"/>
    </source>
</evidence>
<evidence type="ECO:0000259" key="4">
    <source>
        <dbReference type="PROSITE" id="PS50234"/>
    </source>
</evidence>
<dbReference type="Pfam" id="PF00059">
    <property type="entry name" value="Lectin_C"/>
    <property type="match status" value="1"/>
</dbReference>
<dbReference type="InterPro" id="IPR057085">
    <property type="entry name" value="Ig_Irg-7"/>
</dbReference>
<dbReference type="InterPro" id="IPR006582">
    <property type="entry name" value="MD_domain"/>
</dbReference>
<dbReference type="SMART" id="SM00034">
    <property type="entry name" value="CLECT"/>
    <property type="match status" value="1"/>
</dbReference>
<dbReference type="InterPro" id="IPR016186">
    <property type="entry name" value="C-type_lectin-like/link_sf"/>
</dbReference>
<dbReference type="Gene3D" id="3.40.50.410">
    <property type="entry name" value="von Willebrand factor, type A domain"/>
    <property type="match status" value="1"/>
</dbReference>
<dbReference type="Proteomes" id="UP001432027">
    <property type="component" value="Unassembled WGS sequence"/>
</dbReference>